<protein>
    <submittedName>
        <fullName evidence="1">Uncharacterized protein</fullName>
    </submittedName>
</protein>
<proteinExistence type="predicted"/>
<accession>A0A0F9LX64</accession>
<gene>
    <name evidence="1" type="ORF">LCGC14_1455830</name>
</gene>
<reference evidence="1" key="1">
    <citation type="journal article" date="2015" name="Nature">
        <title>Complex archaea that bridge the gap between prokaryotes and eukaryotes.</title>
        <authorList>
            <person name="Spang A."/>
            <person name="Saw J.H."/>
            <person name="Jorgensen S.L."/>
            <person name="Zaremba-Niedzwiedzka K."/>
            <person name="Martijn J."/>
            <person name="Lind A.E."/>
            <person name="van Eijk R."/>
            <person name="Schleper C."/>
            <person name="Guy L."/>
            <person name="Ettema T.J."/>
        </authorList>
    </citation>
    <scope>NUCLEOTIDE SEQUENCE</scope>
</reference>
<sequence length="76" mass="8767">MEEIIENKTADFISMSGPFIREPNLVTNIQDNKDYQAQCVSCNRCVAALMSNLLPIRCYNNSFPKKKEYQMMNLTV</sequence>
<name>A0A0F9LX64_9ZZZZ</name>
<dbReference type="InterPro" id="IPR013785">
    <property type="entry name" value="Aldolase_TIM"/>
</dbReference>
<evidence type="ECO:0000313" key="1">
    <source>
        <dbReference type="EMBL" id="KKM68945.1"/>
    </source>
</evidence>
<dbReference type="EMBL" id="LAZR01010076">
    <property type="protein sequence ID" value="KKM68945.1"/>
    <property type="molecule type" value="Genomic_DNA"/>
</dbReference>
<dbReference type="AlphaFoldDB" id="A0A0F9LX64"/>
<organism evidence="1">
    <name type="scientific">marine sediment metagenome</name>
    <dbReference type="NCBI Taxonomy" id="412755"/>
    <lineage>
        <taxon>unclassified sequences</taxon>
        <taxon>metagenomes</taxon>
        <taxon>ecological metagenomes</taxon>
    </lineage>
</organism>
<dbReference type="SUPFAM" id="SSF51395">
    <property type="entry name" value="FMN-linked oxidoreductases"/>
    <property type="match status" value="1"/>
</dbReference>
<comment type="caution">
    <text evidence="1">The sequence shown here is derived from an EMBL/GenBank/DDBJ whole genome shotgun (WGS) entry which is preliminary data.</text>
</comment>
<dbReference type="Gene3D" id="3.20.20.70">
    <property type="entry name" value="Aldolase class I"/>
    <property type="match status" value="1"/>
</dbReference>